<evidence type="ECO:0000313" key="4">
    <source>
        <dbReference type="Proteomes" id="UP001302806"/>
    </source>
</evidence>
<dbReference type="Pfam" id="PF01648">
    <property type="entry name" value="ACPS"/>
    <property type="match status" value="1"/>
</dbReference>
<keyword evidence="1 3" id="KW-0808">Transferase</keyword>
<reference evidence="3 4" key="1">
    <citation type="submission" date="2023-09" db="EMBL/GenBank/DDBJ databases">
        <title>Thalassobella suaedae gen. nov., sp. nov., a marine bacterium of the family Flavobacteriaceae isolated from a halophyte Suaeda japonica.</title>
        <authorList>
            <person name="Lee S.Y."/>
            <person name="Hwang C.Y."/>
        </authorList>
    </citation>
    <scope>NUCLEOTIDE SEQUENCE [LARGE SCALE GENOMIC DNA]</scope>
    <source>
        <strain evidence="3 4">HL-DH14</strain>
    </source>
</reference>
<dbReference type="Gene3D" id="3.90.470.20">
    <property type="entry name" value="4'-phosphopantetheinyl transferase domain"/>
    <property type="match status" value="1"/>
</dbReference>
<proteinExistence type="predicted"/>
<dbReference type="InterPro" id="IPR037143">
    <property type="entry name" value="4-PPantetheinyl_Trfase_dom_sf"/>
</dbReference>
<sequence length="211" mass="24663">MPLYKTITPNSQTVVKIWKIEESFNDLMHPINLKPESLERVLGMKSELHQRGFLSVRHLLAAFGYEDSDLFYDENGKPHLKDGKQISITHSFIFSAVIISDLIIGVDIEKQRDKINVIAHKFIDYEFDYLNERGISYTKKLTVIWCIKESLYKLYATPGLSFKKHCLVIPFEIIDEETNAWIDYKTKKHRYDIQFLEFEGFTCAFAMAPNE</sequence>
<name>A0ABY9XR56_9FLAO</name>
<feature type="domain" description="4'-phosphopantetheinyl transferase" evidence="2">
    <location>
        <begin position="104"/>
        <end position="179"/>
    </location>
</feature>
<dbReference type="RefSeq" id="WP_415865076.1">
    <property type="nucleotide sequence ID" value="NZ_CP134537.1"/>
</dbReference>
<evidence type="ECO:0000256" key="1">
    <source>
        <dbReference type="ARBA" id="ARBA00022679"/>
    </source>
</evidence>
<dbReference type="EMBL" id="CP134537">
    <property type="protein sequence ID" value="WNH08396.1"/>
    <property type="molecule type" value="Genomic_DNA"/>
</dbReference>
<accession>A0ABY9XR56</accession>
<dbReference type="GO" id="GO:0016740">
    <property type="term" value="F:transferase activity"/>
    <property type="evidence" value="ECO:0007669"/>
    <property type="project" value="UniProtKB-KW"/>
</dbReference>
<evidence type="ECO:0000259" key="2">
    <source>
        <dbReference type="Pfam" id="PF01648"/>
    </source>
</evidence>
<dbReference type="Proteomes" id="UP001302806">
    <property type="component" value="Chromosome"/>
</dbReference>
<dbReference type="SUPFAM" id="SSF56214">
    <property type="entry name" value="4'-phosphopantetheinyl transferase"/>
    <property type="match status" value="1"/>
</dbReference>
<dbReference type="InterPro" id="IPR008278">
    <property type="entry name" value="4-PPantetheinyl_Trfase_dom"/>
</dbReference>
<protein>
    <submittedName>
        <fullName evidence="3">4'-phosphopantetheinyl transferase superfamily protein</fullName>
    </submittedName>
</protein>
<organism evidence="3 4">
    <name type="scientific">Thalassobellus suaedae</name>
    <dbReference type="NCBI Taxonomy" id="3074124"/>
    <lineage>
        <taxon>Bacteria</taxon>
        <taxon>Pseudomonadati</taxon>
        <taxon>Bacteroidota</taxon>
        <taxon>Flavobacteriia</taxon>
        <taxon>Flavobacteriales</taxon>
        <taxon>Flavobacteriaceae</taxon>
        <taxon>Thalassobellus</taxon>
    </lineage>
</organism>
<gene>
    <name evidence="3" type="ORF">RHP51_14845</name>
</gene>
<evidence type="ECO:0000313" key="3">
    <source>
        <dbReference type="EMBL" id="WNH08396.1"/>
    </source>
</evidence>